<dbReference type="GO" id="GO:0003677">
    <property type="term" value="F:DNA binding"/>
    <property type="evidence" value="ECO:0007669"/>
    <property type="project" value="UniProtKB-KW"/>
</dbReference>
<dbReference type="Proteomes" id="UP000195437">
    <property type="component" value="Chromosome"/>
</dbReference>
<keyword evidence="4" id="KW-1185">Reference proteome</keyword>
<dbReference type="CDD" id="cd00093">
    <property type="entry name" value="HTH_XRE"/>
    <property type="match status" value="1"/>
</dbReference>
<dbReference type="GO" id="GO:0005829">
    <property type="term" value="C:cytosol"/>
    <property type="evidence" value="ECO:0007669"/>
    <property type="project" value="TreeGrafter"/>
</dbReference>
<organism evidence="3 4">
    <name type="scientific">Tumebacillus avium</name>
    <dbReference type="NCBI Taxonomy" id="1903704"/>
    <lineage>
        <taxon>Bacteria</taxon>
        <taxon>Bacillati</taxon>
        <taxon>Bacillota</taxon>
        <taxon>Bacilli</taxon>
        <taxon>Bacillales</taxon>
        <taxon>Alicyclobacillaceae</taxon>
        <taxon>Tumebacillus</taxon>
    </lineage>
</organism>
<dbReference type="InterPro" id="IPR050807">
    <property type="entry name" value="TransReg_Diox_bact_type"/>
</dbReference>
<name>A0A1Y0IHU3_9BACL</name>
<dbReference type="SUPFAM" id="SSF47413">
    <property type="entry name" value="lambda repressor-like DNA-binding domains"/>
    <property type="match status" value="1"/>
</dbReference>
<proteinExistence type="predicted"/>
<dbReference type="GO" id="GO:0003700">
    <property type="term" value="F:DNA-binding transcription factor activity"/>
    <property type="evidence" value="ECO:0007669"/>
    <property type="project" value="TreeGrafter"/>
</dbReference>
<sequence>MENGTVETIGQKIKRLRLEKGMTQGEVADGFVTISMISQLERDRNTASVELLQHLARRLQVPLHELVEDEVEQMEKACLQKLVKVYLETKQPTEAEPLLLKLRGRSDLSQAETIELTVEMGECLYQQGRYEEAMGELLPLAEELEAVNYDDAHVLALVRYTVGNVYYGLQSYTNALYNYRKAFDYTFRFGTFDVMAARISYNVGITLQLIGHAEESIYYLDKAYGVFQHHDDLYKLAATIFAQGITYRNIKDYKRAADHFSHAKGLFNALNLRQATFKVQRTIASTITAKENPALAVKQLEDCIPAFQEEKDFSSLIMIYAKLAEIHISQNNLDDALRALALGEATIKENDREMTQDAGVCFQIYAKCHLKSENFHSAITYALKSASLFDTIGLLTDQVCSLQIACDAYTALDDFKQAFLLERKSNLLLLQMSGKRESII</sequence>
<dbReference type="InterPro" id="IPR011990">
    <property type="entry name" value="TPR-like_helical_dom_sf"/>
</dbReference>
<dbReference type="KEGG" id="tum:CBW65_02570"/>
<dbReference type="SUPFAM" id="SSF48452">
    <property type="entry name" value="TPR-like"/>
    <property type="match status" value="2"/>
</dbReference>
<keyword evidence="1" id="KW-0238">DNA-binding</keyword>
<dbReference type="Gene3D" id="1.10.260.40">
    <property type="entry name" value="lambda repressor-like DNA-binding domains"/>
    <property type="match status" value="1"/>
</dbReference>
<dbReference type="PROSITE" id="PS50943">
    <property type="entry name" value="HTH_CROC1"/>
    <property type="match status" value="1"/>
</dbReference>
<dbReference type="OrthoDB" id="252257at2"/>
<dbReference type="PANTHER" id="PTHR46797">
    <property type="entry name" value="HTH-TYPE TRANSCRIPTIONAL REGULATOR"/>
    <property type="match status" value="1"/>
</dbReference>
<evidence type="ECO:0000313" key="4">
    <source>
        <dbReference type="Proteomes" id="UP000195437"/>
    </source>
</evidence>
<accession>A0A1Y0IHU3</accession>
<dbReference type="Pfam" id="PF01381">
    <property type="entry name" value="HTH_3"/>
    <property type="match status" value="1"/>
</dbReference>
<dbReference type="Gene3D" id="1.25.40.10">
    <property type="entry name" value="Tetratricopeptide repeat domain"/>
    <property type="match status" value="2"/>
</dbReference>
<dbReference type="InterPro" id="IPR001387">
    <property type="entry name" value="Cro/C1-type_HTH"/>
</dbReference>
<reference evidence="4" key="1">
    <citation type="submission" date="2017-05" db="EMBL/GenBank/DDBJ databases">
        <authorList>
            <person name="Sung H."/>
        </authorList>
    </citation>
    <scope>NUCLEOTIDE SEQUENCE [LARGE SCALE GENOMIC DNA]</scope>
    <source>
        <strain evidence="4">AR23208</strain>
    </source>
</reference>
<protein>
    <recommendedName>
        <fullName evidence="2">HTH cro/C1-type domain-containing protein</fullName>
    </recommendedName>
</protein>
<evidence type="ECO:0000256" key="1">
    <source>
        <dbReference type="ARBA" id="ARBA00023125"/>
    </source>
</evidence>
<dbReference type="AlphaFoldDB" id="A0A1Y0IHU3"/>
<dbReference type="InterPro" id="IPR010982">
    <property type="entry name" value="Lambda_DNA-bd_dom_sf"/>
</dbReference>
<gene>
    <name evidence="3" type="ORF">CBW65_02570</name>
</gene>
<dbReference type="EMBL" id="CP021434">
    <property type="protein sequence ID" value="ARU60072.1"/>
    <property type="molecule type" value="Genomic_DNA"/>
</dbReference>
<dbReference type="SMART" id="SM00530">
    <property type="entry name" value="HTH_XRE"/>
    <property type="match status" value="1"/>
</dbReference>
<evidence type="ECO:0000313" key="3">
    <source>
        <dbReference type="EMBL" id="ARU60072.1"/>
    </source>
</evidence>
<feature type="domain" description="HTH cro/C1-type" evidence="2">
    <location>
        <begin position="13"/>
        <end position="66"/>
    </location>
</feature>
<evidence type="ECO:0000259" key="2">
    <source>
        <dbReference type="PROSITE" id="PS50943"/>
    </source>
</evidence>
<dbReference type="RefSeq" id="WP_087455460.1">
    <property type="nucleotide sequence ID" value="NZ_CP021434.1"/>
</dbReference>
<dbReference type="PANTHER" id="PTHR46797:SF1">
    <property type="entry name" value="METHYLPHOSPHONATE SYNTHASE"/>
    <property type="match status" value="1"/>
</dbReference>